<dbReference type="EMBL" id="BK068105">
    <property type="protein sequence ID" value="DBA55882.1"/>
    <property type="molecule type" value="Genomic_DNA"/>
</dbReference>
<reference evidence="1" key="2">
    <citation type="submission" date="2024-05" db="EMBL/GenBank/DDBJ databases">
        <authorList>
            <person name="Matrishin C.B."/>
            <person name="Kauffman K.M."/>
        </authorList>
    </citation>
    <scope>NUCLEOTIDE SEQUENCE</scope>
</reference>
<organism evidence="1">
    <name type="scientific">Porphyromonas phage phage024a_F0570</name>
    <dbReference type="NCBI Taxonomy" id="3154114"/>
    <lineage>
        <taxon>Viruses</taxon>
        <taxon>Duplodnaviria</taxon>
        <taxon>Heunggongvirae</taxon>
        <taxon>Uroviricota</taxon>
        <taxon>Caudoviricetes</taxon>
        <taxon>Nixviridae</taxon>
        <taxon>Schifferlevirus</taxon>
        <taxon>Schifferlevirus pging00Q</taxon>
    </lineage>
</organism>
<protein>
    <submittedName>
        <fullName evidence="1">Uncharacterized protein</fullName>
    </submittedName>
</protein>
<proteinExistence type="predicted"/>
<reference evidence="1" key="1">
    <citation type="journal article" date="2023" name="Microbiome">
        <title>Phages are unrecognized players in the ecology of the oral pathogen Porphyromonas gingivalis.</title>
        <authorList>
            <person name="Matrishin C.B."/>
            <person name="Haase E.M."/>
            <person name="Dewhirst F.E."/>
            <person name="Mark Welch J.L."/>
            <person name="Miranda-Sanchez F."/>
            <person name="Chen T."/>
            <person name="MacFarland D.C."/>
            <person name="Kauffman K.M."/>
        </authorList>
    </citation>
    <scope>NUCLEOTIDE SEQUENCE</scope>
</reference>
<evidence type="ECO:0000313" key="1">
    <source>
        <dbReference type="EMBL" id="DBA55882.1"/>
    </source>
</evidence>
<accession>A0AAT9JMV3</accession>
<name>A0AAT9JMV3_9CAUD</name>
<sequence length="31" mass="3642">MLFGVDHFLDSVIWRPLLFVRLSHNSQENGN</sequence>